<feature type="transmembrane region" description="Helical" evidence="1">
    <location>
        <begin position="109"/>
        <end position="128"/>
    </location>
</feature>
<keyword evidence="1" id="KW-1133">Transmembrane helix</keyword>
<feature type="transmembrane region" description="Helical" evidence="1">
    <location>
        <begin position="179"/>
        <end position="204"/>
    </location>
</feature>
<evidence type="ECO:0000256" key="1">
    <source>
        <dbReference type="SAM" id="Phobius"/>
    </source>
</evidence>
<dbReference type="RefSeq" id="WP_380020546.1">
    <property type="nucleotide sequence ID" value="NZ_JBHSHD010000007.1"/>
</dbReference>
<protein>
    <recommendedName>
        <fullName evidence="4">DUF2178 domain-containing protein</fullName>
    </recommendedName>
</protein>
<dbReference type="EMBL" id="JBHSHD010000007">
    <property type="protein sequence ID" value="MFC4820653.1"/>
    <property type="molecule type" value="Genomic_DNA"/>
</dbReference>
<proteinExistence type="predicted"/>
<feature type="transmembrane region" description="Helical" evidence="1">
    <location>
        <begin position="148"/>
        <end position="167"/>
    </location>
</feature>
<evidence type="ECO:0000313" key="3">
    <source>
        <dbReference type="Proteomes" id="UP001595886"/>
    </source>
</evidence>
<keyword evidence="1" id="KW-0472">Membrane</keyword>
<name>A0ABV9QTF8_9GAMM</name>
<feature type="transmembrane region" description="Helical" evidence="1">
    <location>
        <begin position="72"/>
        <end position="89"/>
    </location>
</feature>
<keyword evidence="3" id="KW-1185">Reference proteome</keyword>
<keyword evidence="1" id="KW-0812">Transmembrane</keyword>
<gene>
    <name evidence="2" type="ORF">ACFO6Q_09970</name>
</gene>
<evidence type="ECO:0000313" key="2">
    <source>
        <dbReference type="EMBL" id="MFC4820653.1"/>
    </source>
</evidence>
<dbReference type="Proteomes" id="UP001595886">
    <property type="component" value="Unassembled WGS sequence"/>
</dbReference>
<evidence type="ECO:0008006" key="4">
    <source>
        <dbReference type="Google" id="ProtNLM"/>
    </source>
</evidence>
<feature type="transmembrane region" description="Helical" evidence="1">
    <location>
        <begin position="33"/>
        <end position="52"/>
    </location>
</feature>
<organism evidence="2 3">
    <name type="scientific">Dokdonella ginsengisoli</name>
    <dbReference type="NCBI Taxonomy" id="363846"/>
    <lineage>
        <taxon>Bacteria</taxon>
        <taxon>Pseudomonadati</taxon>
        <taxon>Pseudomonadota</taxon>
        <taxon>Gammaproteobacteria</taxon>
        <taxon>Lysobacterales</taxon>
        <taxon>Rhodanobacteraceae</taxon>
        <taxon>Dokdonella</taxon>
    </lineage>
</organism>
<accession>A0ABV9QTF8</accession>
<reference evidence="3" key="1">
    <citation type="journal article" date="2019" name="Int. J. Syst. Evol. Microbiol.">
        <title>The Global Catalogue of Microorganisms (GCM) 10K type strain sequencing project: providing services to taxonomists for standard genome sequencing and annotation.</title>
        <authorList>
            <consortium name="The Broad Institute Genomics Platform"/>
            <consortium name="The Broad Institute Genome Sequencing Center for Infectious Disease"/>
            <person name="Wu L."/>
            <person name="Ma J."/>
        </authorList>
    </citation>
    <scope>NUCLEOTIDE SEQUENCE [LARGE SCALE GENOMIC DNA]</scope>
    <source>
        <strain evidence="3">CCUG 30340</strain>
    </source>
</reference>
<comment type="caution">
    <text evidence="2">The sequence shown here is derived from an EMBL/GenBank/DDBJ whole genome shotgun (WGS) entry which is preliminary data.</text>
</comment>
<dbReference type="PROSITE" id="PS51257">
    <property type="entry name" value="PROKAR_LIPOPROTEIN"/>
    <property type="match status" value="1"/>
</dbReference>
<sequence>MRQRWLFVALLLVGACATWLLLAGPDRVLGIDAGNLGVAVLITVSWTSLIAVSRLPQDGIETAIAPGEWRAWIAFAFTAVIAAYALVHAEAFQGPPLWKNPDAQRVGRTIALMVIAWLILFAVLRQRWQGRVQEDERDREIAAKAQEWGRGALTFGVVAVAVTIGFSPPERLQWASHPMLAHLLVLTLIVGTLFEYAYSALAYWKDRH</sequence>